<dbReference type="Proteomes" id="UP000298663">
    <property type="component" value="Unassembled WGS sequence"/>
</dbReference>
<reference evidence="1 2" key="2">
    <citation type="journal article" date="2019" name="G3 (Bethesda)">
        <title>Hybrid Assembly of the Genome of the Entomopathogenic Nematode Steinernema carpocapsae Identifies the X-Chromosome.</title>
        <authorList>
            <person name="Serra L."/>
            <person name="Macchietto M."/>
            <person name="Macias-Munoz A."/>
            <person name="McGill C.J."/>
            <person name="Rodriguez I.M."/>
            <person name="Rodriguez B."/>
            <person name="Murad R."/>
            <person name="Mortazavi A."/>
        </authorList>
    </citation>
    <scope>NUCLEOTIDE SEQUENCE [LARGE SCALE GENOMIC DNA]</scope>
    <source>
        <strain evidence="1 2">ALL</strain>
    </source>
</reference>
<protein>
    <submittedName>
        <fullName evidence="1">Uncharacterized protein</fullName>
    </submittedName>
</protein>
<dbReference type="EMBL" id="AZBU02000002">
    <property type="protein sequence ID" value="TKR95405.1"/>
    <property type="molecule type" value="Genomic_DNA"/>
</dbReference>
<proteinExistence type="predicted"/>
<name>A0A4V6A6M7_STECR</name>
<keyword evidence="2" id="KW-1185">Reference proteome</keyword>
<sequence>MSSSETSVHTAIDWLEDAQTAEKASERQLRYALGLASTEGITNDVSSPYRPTTLPSNISSFEDINAYFDEANMGPSFTFSTSSERATVRTDSSEYLFVNDLGLKVD</sequence>
<organism evidence="1 2">
    <name type="scientific">Steinernema carpocapsae</name>
    <name type="common">Entomopathogenic nematode</name>
    <dbReference type="NCBI Taxonomy" id="34508"/>
    <lineage>
        <taxon>Eukaryota</taxon>
        <taxon>Metazoa</taxon>
        <taxon>Ecdysozoa</taxon>
        <taxon>Nematoda</taxon>
        <taxon>Chromadorea</taxon>
        <taxon>Rhabditida</taxon>
        <taxon>Tylenchina</taxon>
        <taxon>Panagrolaimomorpha</taxon>
        <taxon>Strongyloidoidea</taxon>
        <taxon>Steinernematidae</taxon>
        <taxon>Steinernema</taxon>
    </lineage>
</organism>
<gene>
    <name evidence="1" type="ORF">L596_009580</name>
</gene>
<comment type="caution">
    <text evidence="1">The sequence shown here is derived from an EMBL/GenBank/DDBJ whole genome shotgun (WGS) entry which is preliminary data.</text>
</comment>
<dbReference type="AlphaFoldDB" id="A0A4V6A6M7"/>
<evidence type="ECO:0000313" key="1">
    <source>
        <dbReference type="EMBL" id="TKR95405.1"/>
    </source>
</evidence>
<reference evidence="1 2" key="1">
    <citation type="journal article" date="2015" name="Genome Biol.">
        <title>Comparative genomics of Steinernema reveals deeply conserved gene regulatory networks.</title>
        <authorList>
            <person name="Dillman A.R."/>
            <person name="Macchietto M."/>
            <person name="Porter C.F."/>
            <person name="Rogers A."/>
            <person name="Williams B."/>
            <person name="Antoshechkin I."/>
            <person name="Lee M.M."/>
            <person name="Goodwin Z."/>
            <person name="Lu X."/>
            <person name="Lewis E.E."/>
            <person name="Goodrich-Blair H."/>
            <person name="Stock S.P."/>
            <person name="Adams B.J."/>
            <person name="Sternberg P.W."/>
            <person name="Mortazavi A."/>
        </authorList>
    </citation>
    <scope>NUCLEOTIDE SEQUENCE [LARGE SCALE GENOMIC DNA]</scope>
    <source>
        <strain evidence="1 2">ALL</strain>
    </source>
</reference>
<evidence type="ECO:0000313" key="2">
    <source>
        <dbReference type="Proteomes" id="UP000298663"/>
    </source>
</evidence>
<accession>A0A4V6A6M7</accession>